<dbReference type="KEGG" id="byl:A4V09_21190"/>
<sequence length="70" mass="7992">MAVTKLSSLTVMGAAVPYFFHGNVQYVFSLLPSFWMGKLAYHGELLYILPMMVTSALWICFLVKRFVNKI</sequence>
<reference evidence="2" key="1">
    <citation type="submission" date="2017-04" db="EMBL/GenBank/DDBJ databases">
        <title>Complete Genome Sequences of Twelve Strains of a Stable Defined Moderately Diverse Mouse Microbiota 2 (sDMDMm2).</title>
        <authorList>
            <person name="Uchimura Y."/>
            <person name="Wyss M."/>
            <person name="Brugiroux S."/>
            <person name="Limenitakis J.P."/>
            <person name="Stecher B."/>
            <person name="McCoy K.D."/>
            <person name="Macpherson A.J."/>
        </authorList>
    </citation>
    <scope>NUCLEOTIDE SEQUENCE</scope>
    <source>
        <strain evidence="2">YL58</strain>
    </source>
</reference>
<gene>
    <name evidence="2" type="ORF">A4V09_21190</name>
</gene>
<evidence type="ECO:0000313" key="3">
    <source>
        <dbReference type="Proteomes" id="UP000092574"/>
    </source>
</evidence>
<dbReference type="STRING" id="1796616.A4V09_21190"/>
<evidence type="ECO:0000256" key="1">
    <source>
        <dbReference type="SAM" id="Phobius"/>
    </source>
</evidence>
<organism evidence="2 3">
    <name type="scientific">Blautia pseudococcoides</name>
    <dbReference type="NCBI Taxonomy" id="1796616"/>
    <lineage>
        <taxon>Bacteria</taxon>
        <taxon>Bacillati</taxon>
        <taxon>Bacillota</taxon>
        <taxon>Clostridia</taxon>
        <taxon>Lachnospirales</taxon>
        <taxon>Lachnospiraceae</taxon>
        <taxon>Blautia</taxon>
    </lineage>
</organism>
<proteinExistence type="predicted"/>
<keyword evidence="1" id="KW-0812">Transmembrane</keyword>
<dbReference type="AlphaFoldDB" id="A0A1C7IIU1"/>
<dbReference type="Proteomes" id="UP000092574">
    <property type="component" value="Chromosome"/>
</dbReference>
<accession>A0A1C7IIU1</accession>
<dbReference type="EMBL" id="CP015405">
    <property type="protein sequence ID" value="ANU78032.1"/>
    <property type="molecule type" value="Genomic_DNA"/>
</dbReference>
<evidence type="ECO:0000313" key="2">
    <source>
        <dbReference type="EMBL" id="ANU78032.1"/>
    </source>
</evidence>
<keyword evidence="1" id="KW-1133">Transmembrane helix</keyword>
<feature type="transmembrane region" description="Helical" evidence="1">
    <location>
        <begin position="45"/>
        <end position="63"/>
    </location>
</feature>
<name>A0A1C7IIU1_9FIRM</name>
<protein>
    <submittedName>
        <fullName evidence="2">Uncharacterized protein</fullName>
    </submittedName>
</protein>
<keyword evidence="3" id="KW-1185">Reference proteome</keyword>
<keyword evidence="1" id="KW-0472">Membrane</keyword>